<dbReference type="SMART" id="SM00270">
    <property type="entry name" value="ChtBD1"/>
    <property type="match status" value="3"/>
</dbReference>
<dbReference type="PROSITE" id="PS51677">
    <property type="entry name" value="NODB"/>
    <property type="match status" value="1"/>
</dbReference>
<feature type="domain" description="NodB homology" evidence="11">
    <location>
        <begin position="241"/>
        <end position="439"/>
    </location>
</feature>
<feature type="domain" description="Chitin-binding type-1" evidence="10">
    <location>
        <begin position="93"/>
        <end position="145"/>
    </location>
</feature>
<dbReference type="Pfam" id="PF01522">
    <property type="entry name" value="Polysacc_deac_1"/>
    <property type="match status" value="1"/>
</dbReference>
<feature type="domain" description="Chitin-binding type-1" evidence="10">
    <location>
        <begin position="29"/>
        <end position="81"/>
    </location>
</feature>
<dbReference type="Proteomes" id="UP000310108">
    <property type="component" value="Unassembled WGS sequence"/>
</dbReference>
<evidence type="ECO:0000256" key="6">
    <source>
        <dbReference type="ARBA" id="ARBA00023277"/>
    </source>
</evidence>
<protein>
    <submittedName>
        <fullName evidence="12">Putative peptidoglycan-N-acetylglucosamine deacetylase</fullName>
    </submittedName>
</protein>
<feature type="disulfide bond" evidence="8">
    <location>
        <begin position="116"/>
        <end position="130"/>
    </location>
</feature>
<dbReference type="InterPro" id="IPR002509">
    <property type="entry name" value="NODB_dom"/>
</dbReference>
<keyword evidence="13" id="KW-1185">Reference proteome</keyword>
<dbReference type="GO" id="GO:0005975">
    <property type="term" value="P:carbohydrate metabolic process"/>
    <property type="evidence" value="ECO:0007669"/>
    <property type="project" value="InterPro"/>
</dbReference>
<evidence type="ECO:0000259" key="11">
    <source>
        <dbReference type="PROSITE" id="PS51677"/>
    </source>
</evidence>
<feature type="disulfide bond" evidence="8">
    <location>
        <begin position="178"/>
        <end position="192"/>
    </location>
</feature>
<comment type="cofactor">
    <cofactor evidence="1">
        <name>Co(2+)</name>
        <dbReference type="ChEBI" id="CHEBI:48828"/>
    </cofactor>
</comment>
<dbReference type="CDD" id="cd10951">
    <property type="entry name" value="CE4_ClCDA_like"/>
    <property type="match status" value="1"/>
</dbReference>
<evidence type="ECO:0000256" key="5">
    <source>
        <dbReference type="ARBA" id="ARBA00022801"/>
    </source>
</evidence>
<comment type="caution">
    <text evidence="12">The sequence shown here is derived from an EMBL/GenBank/DDBJ whole genome shotgun (WGS) entry which is preliminary data.</text>
</comment>
<dbReference type="Pfam" id="PF00187">
    <property type="entry name" value="Chitin_bind_1"/>
    <property type="match status" value="1"/>
</dbReference>
<evidence type="ECO:0000256" key="1">
    <source>
        <dbReference type="ARBA" id="ARBA00001941"/>
    </source>
</evidence>
<feature type="domain" description="Chitin-binding type-1" evidence="10">
    <location>
        <begin position="161"/>
        <end position="207"/>
    </location>
</feature>
<dbReference type="AlphaFoldDB" id="A0A4U6XVI2"/>
<evidence type="ECO:0000259" key="10">
    <source>
        <dbReference type="PROSITE" id="PS50941"/>
    </source>
</evidence>
<feature type="disulfide bond" evidence="8">
    <location>
        <begin position="173"/>
        <end position="185"/>
    </location>
</feature>
<sequence>MTALKFLVLALAGTVAGSPSLFLRDVSPDNTCGTTGNGGNPSAYTCPADLPCCSVNGWCGSTGDYCLTSNGCQAEFGTCEQDGNPPTSSGDDGNTCGTTGNGGNPSAYTCPADLPCCSVNGWCGSTGDYCLTSNGCQAEFGTCEQDGNQPTSSGDDGNSGTGLCGPDNGNVSCATNECCSAAGYCGTTPDHCKAPDCLFQFGPACDANKIPPGLNTSSIARPKLGQVEYGGPGVYSCVNPGDVALTYDDGPASYTNDLLDLLEKYNAKATFMITGNNNAKGEIDDSAFPWASTIKRMYAYGHQIASHTWSHPDLCNITSAQRKDEMYKLEMAIRNIIGVIPTYMRPPYSSCTAECGCEDDMKALGYSIIYFDLDTADYLHDSPTEIQQSKDIVDQSISAKPATTDNFLVIGHDIHQQTVYNLTEYMLQKFQGKKMVTVGECLGDPRANWYRADARTTLG</sequence>
<dbReference type="Gene3D" id="3.30.60.10">
    <property type="entry name" value="Endochitinase-like"/>
    <property type="match status" value="3"/>
</dbReference>
<gene>
    <name evidence="12" type="ORF">CTA1_9930</name>
</gene>
<dbReference type="PANTHER" id="PTHR46471">
    <property type="entry name" value="CHITIN DEACETYLASE"/>
    <property type="match status" value="1"/>
</dbReference>
<dbReference type="GO" id="GO:0046872">
    <property type="term" value="F:metal ion binding"/>
    <property type="evidence" value="ECO:0007669"/>
    <property type="project" value="UniProtKB-KW"/>
</dbReference>
<evidence type="ECO:0000256" key="3">
    <source>
        <dbReference type="ARBA" id="ARBA00022723"/>
    </source>
</evidence>
<dbReference type="GO" id="GO:0016810">
    <property type="term" value="F:hydrolase activity, acting on carbon-nitrogen (but not peptide) bonds"/>
    <property type="evidence" value="ECO:0007669"/>
    <property type="project" value="InterPro"/>
</dbReference>
<dbReference type="InterPro" id="IPR011330">
    <property type="entry name" value="Glyco_hydro/deAcase_b/a-brl"/>
</dbReference>
<dbReference type="InterPro" id="IPR001002">
    <property type="entry name" value="Chitin-bd_1"/>
</dbReference>
<dbReference type="SUPFAM" id="SSF57016">
    <property type="entry name" value="Plant lectins/antimicrobial peptides"/>
    <property type="match status" value="3"/>
</dbReference>
<name>A0A4U6XVI2_9PEZI</name>
<keyword evidence="4 9" id="KW-0732">Signal</keyword>
<evidence type="ECO:0000313" key="13">
    <source>
        <dbReference type="Proteomes" id="UP000310108"/>
    </source>
</evidence>
<feature type="disulfide bond" evidence="8">
    <location>
        <begin position="52"/>
        <end position="66"/>
    </location>
</feature>
<feature type="disulfide bond" evidence="8">
    <location>
        <begin position="164"/>
        <end position="179"/>
    </location>
</feature>
<accession>A0A4U6XVI2</accession>
<dbReference type="STRING" id="1306861.A0A4U6XVI2"/>
<dbReference type="InterPro" id="IPR036861">
    <property type="entry name" value="Endochitinase-like_sf"/>
</dbReference>
<keyword evidence="7" id="KW-0170">Cobalt</keyword>
<comment type="caution">
    <text evidence="8">Lacks conserved residue(s) required for the propagation of feature annotation.</text>
</comment>
<organism evidence="12 13">
    <name type="scientific">Colletotrichum tanaceti</name>
    <dbReference type="NCBI Taxonomy" id="1306861"/>
    <lineage>
        <taxon>Eukaryota</taxon>
        <taxon>Fungi</taxon>
        <taxon>Dikarya</taxon>
        <taxon>Ascomycota</taxon>
        <taxon>Pezizomycotina</taxon>
        <taxon>Sordariomycetes</taxon>
        <taxon>Hypocreomycetidae</taxon>
        <taxon>Glomerellales</taxon>
        <taxon>Glomerellaceae</taxon>
        <taxon>Colletotrichum</taxon>
        <taxon>Colletotrichum destructivum species complex</taxon>
    </lineage>
</organism>
<dbReference type="PROSITE" id="PS00026">
    <property type="entry name" value="CHIT_BIND_I_1"/>
    <property type="match status" value="2"/>
</dbReference>
<keyword evidence="6" id="KW-0119">Carbohydrate metabolism</keyword>
<feature type="chain" id="PRO_5020446222" evidence="9">
    <location>
        <begin position="18"/>
        <end position="459"/>
    </location>
</feature>
<dbReference type="InterPro" id="IPR018371">
    <property type="entry name" value="Chitin-binding_1_CS"/>
</dbReference>
<dbReference type="SUPFAM" id="SSF88713">
    <property type="entry name" value="Glycoside hydrolase/deacetylase"/>
    <property type="match status" value="1"/>
</dbReference>
<keyword evidence="2 8" id="KW-0147">Chitin-binding</keyword>
<evidence type="ECO:0000256" key="4">
    <source>
        <dbReference type="ARBA" id="ARBA00022729"/>
    </source>
</evidence>
<dbReference type="EMBL" id="PJEX01000003">
    <property type="protein sequence ID" value="TKW59992.1"/>
    <property type="molecule type" value="Genomic_DNA"/>
</dbReference>
<dbReference type="CDD" id="cd00035">
    <property type="entry name" value="ChtBD1"/>
    <property type="match status" value="1"/>
</dbReference>
<reference evidence="12 13" key="1">
    <citation type="journal article" date="2019" name="PLoS ONE">
        <title>Comparative genome analysis indicates high evolutionary potential of pathogenicity genes in Colletotrichum tanaceti.</title>
        <authorList>
            <person name="Lelwala R.V."/>
            <person name="Korhonen P.K."/>
            <person name="Young N.D."/>
            <person name="Scott J.B."/>
            <person name="Ades P.A."/>
            <person name="Gasser R.B."/>
            <person name="Taylor P.W.J."/>
        </authorList>
    </citation>
    <scope>NUCLEOTIDE SEQUENCE [LARGE SCALE GENOMIC DNA]</scope>
    <source>
        <strain evidence="12">BRIP57314</strain>
    </source>
</reference>
<evidence type="ECO:0000256" key="7">
    <source>
        <dbReference type="ARBA" id="ARBA00023285"/>
    </source>
</evidence>
<proteinExistence type="predicted"/>
<dbReference type="PROSITE" id="PS50941">
    <property type="entry name" value="CHIT_BIND_I_2"/>
    <property type="match status" value="3"/>
</dbReference>
<keyword evidence="3" id="KW-0479">Metal-binding</keyword>
<evidence type="ECO:0000313" key="12">
    <source>
        <dbReference type="EMBL" id="TKW59992.1"/>
    </source>
</evidence>
<dbReference type="Gene3D" id="3.20.20.370">
    <property type="entry name" value="Glycoside hydrolase/deacetylase"/>
    <property type="match status" value="1"/>
</dbReference>
<keyword evidence="5" id="KW-0378">Hydrolase</keyword>
<evidence type="ECO:0000256" key="9">
    <source>
        <dbReference type="SAM" id="SignalP"/>
    </source>
</evidence>
<evidence type="ECO:0000256" key="8">
    <source>
        <dbReference type="PROSITE-ProRule" id="PRU00261"/>
    </source>
</evidence>
<keyword evidence="8" id="KW-1015">Disulfide bond</keyword>
<dbReference type="PANTHER" id="PTHR46471:SF4">
    <property type="entry name" value="CHITIN DEACETYLASE"/>
    <property type="match status" value="1"/>
</dbReference>
<dbReference type="GO" id="GO:0008061">
    <property type="term" value="F:chitin binding"/>
    <property type="evidence" value="ECO:0007669"/>
    <property type="project" value="UniProtKB-UniRule"/>
</dbReference>
<feature type="signal peptide" evidence="9">
    <location>
        <begin position="1"/>
        <end position="17"/>
    </location>
</feature>
<evidence type="ECO:0000256" key="2">
    <source>
        <dbReference type="ARBA" id="ARBA00022669"/>
    </source>
</evidence>